<evidence type="ECO:0000313" key="1">
    <source>
        <dbReference type="EMBL" id="KAK2182697.1"/>
    </source>
</evidence>
<dbReference type="Gene3D" id="1.25.40.10">
    <property type="entry name" value="Tetratricopeptide repeat domain"/>
    <property type="match status" value="1"/>
</dbReference>
<keyword evidence="2" id="KW-1185">Reference proteome</keyword>
<gene>
    <name evidence="1" type="ORF">NP493_338g02025</name>
</gene>
<dbReference type="PANTHER" id="PTHR31859:SF1">
    <property type="entry name" value="TETRATRICOPEPTIDE REPEAT PROTEIN 39C"/>
    <property type="match status" value="1"/>
</dbReference>
<dbReference type="GO" id="GO:0060271">
    <property type="term" value="P:cilium assembly"/>
    <property type="evidence" value="ECO:0007669"/>
    <property type="project" value="TreeGrafter"/>
</dbReference>
<evidence type="ECO:0000313" key="2">
    <source>
        <dbReference type="Proteomes" id="UP001209878"/>
    </source>
</evidence>
<dbReference type="AlphaFoldDB" id="A0AAD9L3Q5"/>
<name>A0AAD9L3Q5_RIDPI</name>
<dbReference type="Pfam" id="PF10300">
    <property type="entry name" value="Iml2-TPR_39"/>
    <property type="match status" value="1"/>
</dbReference>
<protein>
    <recommendedName>
        <fullName evidence="3">Tetratricopeptide repeat protein 39C</fullName>
    </recommendedName>
</protein>
<dbReference type="Proteomes" id="UP001209878">
    <property type="component" value="Unassembled WGS sequence"/>
</dbReference>
<sequence>MAQIAEETKTLGMNGDIADQHFDDAKLALQGIRMILNNEWTEAEALYMKYKDYSPVMCSGSSFVLFMQALMTFEDEKIAQATAALEETQTRCEKKSGFKRSLHRKHSKAGTNDEVAVEDKLQRQILVADSLLYRSILTFMNQDFTSYIKGGWLLRKAWKIYEQSYKVTKERAEKKHNSCTNECTVATPSDVSVSPETSSIPSMCSDAMSDPDLTLLSGLGTGRLLGSVSFGYGLFQLCISMVPPKLLKVIEFLGFEGDRDTGLEALEYSSQTDDMKAPLATLGLLWYHTIIRPFFSLDGNSMDAGVDKATLILERCEKEYPKSALFLFFNAKIHRLKGELEEAMNACRVALDASADQREIQLICLHEIGCMSMMMLDWNEALKCFLRLWEDNRWSKSYYAYMSAICQGATGDIETVAKTLKQVPGLVRRKNSPIETFVVKRAKKLMKAGVTEEHCKLRCLEVLYLWNSLSTCKHSDLETMLEVCNQQSDKKLFHLRSLIEGALYRELGDTEMAIQCFREAIARQEGMKEDLHVAAYALYELGGTLMHSPQTWEEGSKFLHKAKDMSDYDFEGRLNIRIYAALKRDKPTDNGM</sequence>
<dbReference type="EMBL" id="JAODUO010000340">
    <property type="protein sequence ID" value="KAK2182697.1"/>
    <property type="molecule type" value="Genomic_DNA"/>
</dbReference>
<accession>A0AAD9L3Q5</accession>
<dbReference type="PANTHER" id="PTHR31859">
    <property type="entry name" value="TETRATRICOPEPTIDE REPEAT PROTEIN 39 FAMILY MEMBER"/>
    <property type="match status" value="1"/>
</dbReference>
<comment type="caution">
    <text evidence="1">The sequence shown here is derived from an EMBL/GenBank/DDBJ whole genome shotgun (WGS) entry which is preliminary data.</text>
</comment>
<evidence type="ECO:0008006" key="3">
    <source>
        <dbReference type="Google" id="ProtNLM"/>
    </source>
</evidence>
<reference evidence="1" key="1">
    <citation type="journal article" date="2023" name="Mol. Biol. Evol.">
        <title>Third-Generation Sequencing Reveals the Adaptive Role of the Epigenome in Three Deep-Sea Polychaetes.</title>
        <authorList>
            <person name="Perez M."/>
            <person name="Aroh O."/>
            <person name="Sun Y."/>
            <person name="Lan Y."/>
            <person name="Juniper S.K."/>
            <person name="Young C.R."/>
            <person name="Angers B."/>
            <person name="Qian P.Y."/>
        </authorList>
    </citation>
    <scope>NUCLEOTIDE SEQUENCE</scope>
    <source>
        <strain evidence="1">R07B-5</strain>
    </source>
</reference>
<proteinExistence type="predicted"/>
<organism evidence="1 2">
    <name type="scientific">Ridgeia piscesae</name>
    <name type="common">Tubeworm</name>
    <dbReference type="NCBI Taxonomy" id="27915"/>
    <lineage>
        <taxon>Eukaryota</taxon>
        <taxon>Metazoa</taxon>
        <taxon>Spiralia</taxon>
        <taxon>Lophotrochozoa</taxon>
        <taxon>Annelida</taxon>
        <taxon>Polychaeta</taxon>
        <taxon>Sedentaria</taxon>
        <taxon>Canalipalpata</taxon>
        <taxon>Sabellida</taxon>
        <taxon>Siboglinidae</taxon>
        <taxon>Ridgeia</taxon>
    </lineage>
</organism>
<dbReference type="SUPFAM" id="SSF48452">
    <property type="entry name" value="TPR-like"/>
    <property type="match status" value="2"/>
</dbReference>
<dbReference type="InterPro" id="IPR011990">
    <property type="entry name" value="TPR-like_helical_dom_sf"/>
</dbReference>
<dbReference type="InterPro" id="IPR019412">
    <property type="entry name" value="IML2/TPR_39"/>
</dbReference>